<name>A0A9P6NGW3_9BASI</name>
<sequence>MQTVHEPPRYGSGQYLAIASRGIAEDFSKDFRVRSFWTPGHKSIALNKQADLAAKESAEYQAKPLRFKSSLDKGHTAVILRLQSNHNSLNNYLYRFNLTDSNRCQTCLVPP</sequence>
<keyword evidence="2" id="KW-1185">Reference proteome</keyword>
<dbReference type="Proteomes" id="UP000886653">
    <property type="component" value="Unassembled WGS sequence"/>
</dbReference>
<dbReference type="EMBL" id="MU167310">
    <property type="protein sequence ID" value="KAG0143793.1"/>
    <property type="molecule type" value="Genomic_DNA"/>
</dbReference>
<evidence type="ECO:0000313" key="1">
    <source>
        <dbReference type="EMBL" id="KAG0143793.1"/>
    </source>
</evidence>
<dbReference type="AlphaFoldDB" id="A0A9P6NGW3"/>
<evidence type="ECO:0000313" key="2">
    <source>
        <dbReference type="Proteomes" id="UP000886653"/>
    </source>
</evidence>
<comment type="caution">
    <text evidence="1">The sequence shown here is derived from an EMBL/GenBank/DDBJ whole genome shotgun (WGS) entry which is preliminary data.</text>
</comment>
<protein>
    <submittedName>
        <fullName evidence="1">Uncharacterized protein</fullName>
    </submittedName>
</protein>
<gene>
    <name evidence="1" type="ORF">CROQUDRAFT_165301</name>
</gene>
<dbReference type="OrthoDB" id="3267074at2759"/>
<accession>A0A9P6NGW3</accession>
<proteinExistence type="predicted"/>
<reference evidence="1" key="1">
    <citation type="submission" date="2013-11" db="EMBL/GenBank/DDBJ databases">
        <title>Genome sequence of the fusiform rust pathogen reveals effectors for host alternation and coevolution with pine.</title>
        <authorList>
            <consortium name="DOE Joint Genome Institute"/>
            <person name="Smith K."/>
            <person name="Pendleton A."/>
            <person name="Kubisiak T."/>
            <person name="Anderson C."/>
            <person name="Salamov A."/>
            <person name="Aerts A."/>
            <person name="Riley R."/>
            <person name="Clum A."/>
            <person name="Lindquist E."/>
            <person name="Ence D."/>
            <person name="Campbell M."/>
            <person name="Kronenberg Z."/>
            <person name="Feau N."/>
            <person name="Dhillon B."/>
            <person name="Hamelin R."/>
            <person name="Burleigh J."/>
            <person name="Smith J."/>
            <person name="Yandell M."/>
            <person name="Nelson C."/>
            <person name="Grigoriev I."/>
            <person name="Davis J."/>
        </authorList>
    </citation>
    <scope>NUCLEOTIDE SEQUENCE</scope>
    <source>
        <strain evidence="1">G11</strain>
    </source>
</reference>
<organism evidence="1 2">
    <name type="scientific">Cronartium quercuum f. sp. fusiforme G11</name>
    <dbReference type="NCBI Taxonomy" id="708437"/>
    <lineage>
        <taxon>Eukaryota</taxon>
        <taxon>Fungi</taxon>
        <taxon>Dikarya</taxon>
        <taxon>Basidiomycota</taxon>
        <taxon>Pucciniomycotina</taxon>
        <taxon>Pucciniomycetes</taxon>
        <taxon>Pucciniales</taxon>
        <taxon>Coleosporiaceae</taxon>
        <taxon>Cronartium</taxon>
    </lineage>
</organism>